<feature type="compositionally biased region" description="Low complexity" evidence="1">
    <location>
        <begin position="1"/>
        <end position="29"/>
    </location>
</feature>
<sequence>MSSSETPETPEAPAAPGSPVAPGASSPLATPAARTDLDDRYGRLTPDARRSRRFKVAAAAAIVLGTVGAGWAGWSMVAGEPWTTKPVGYSVKGPELTEVTFHVTKRADLALRCKVVALAENYAQVGYRDVIIPASSGERESFTVEVRTSELATTGMVESCERLDD</sequence>
<dbReference type="Pfam" id="PF14155">
    <property type="entry name" value="DUF4307"/>
    <property type="match status" value="1"/>
</dbReference>
<feature type="transmembrane region" description="Helical" evidence="2">
    <location>
        <begin position="56"/>
        <end position="77"/>
    </location>
</feature>
<reference evidence="3 4" key="1">
    <citation type="submission" date="2020-09" db="EMBL/GenBank/DDBJ databases">
        <title>Flavimobilis rhizosphaerae sp. nov., isolated from rhizosphere soil of Spartina alterniflora.</title>
        <authorList>
            <person name="Hanqin C."/>
        </authorList>
    </citation>
    <scope>NUCLEOTIDE SEQUENCE [LARGE SCALE GENOMIC DNA]</scope>
    <source>
        <strain evidence="3 4">GY 10621</strain>
    </source>
</reference>
<dbReference type="InterPro" id="IPR025443">
    <property type="entry name" value="DUF4307"/>
</dbReference>
<keyword evidence="2" id="KW-0812">Transmembrane</keyword>
<organism evidence="3 4">
    <name type="scientific">Flavimobilis rhizosphaerae</name>
    <dbReference type="NCBI Taxonomy" id="2775421"/>
    <lineage>
        <taxon>Bacteria</taxon>
        <taxon>Bacillati</taxon>
        <taxon>Actinomycetota</taxon>
        <taxon>Actinomycetes</taxon>
        <taxon>Micrococcales</taxon>
        <taxon>Jonesiaceae</taxon>
        <taxon>Flavimobilis</taxon>
    </lineage>
</organism>
<evidence type="ECO:0000256" key="2">
    <source>
        <dbReference type="SAM" id="Phobius"/>
    </source>
</evidence>
<protein>
    <submittedName>
        <fullName evidence="3">DUF4307 domain-containing protein</fullName>
    </submittedName>
</protein>
<dbReference type="EMBL" id="JACZDF010000001">
    <property type="protein sequence ID" value="MBD9698283.1"/>
    <property type="molecule type" value="Genomic_DNA"/>
</dbReference>
<comment type="caution">
    <text evidence="3">The sequence shown here is derived from an EMBL/GenBank/DDBJ whole genome shotgun (WGS) entry which is preliminary data.</text>
</comment>
<keyword evidence="2" id="KW-0472">Membrane</keyword>
<gene>
    <name evidence="3" type="ORF">IGS67_02085</name>
</gene>
<name>A0ABR9DMC4_9MICO</name>
<evidence type="ECO:0000313" key="4">
    <source>
        <dbReference type="Proteomes" id="UP000642107"/>
    </source>
</evidence>
<keyword evidence="2" id="KW-1133">Transmembrane helix</keyword>
<accession>A0ABR9DMC4</accession>
<evidence type="ECO:0000256" key="1">
    <source>
        <dbReference type="SAM" id="MobiDB-lite"/>
    </source>
</evidence>
<evidence type="ECO:0000313" key="3">
    <source>
        <dbReference type="EMBL" id="MBD9698283.1"/>
    </source>
</evidence>
<proteinExistence type="predicted"/>
<dbReference type="RefSeq" id="WP_192277339.1">
    <property type="nucleotide sequence ID" value="NZ_JACZDF010000001.1"/>
</dbReference>
<keyword evidence="4" id="KW-1185">Reference proteome</keyword>
<dbReference type="Proteomes" id="UP000642107">
    <property type="component" value="Unassembled WGS sequence"/>
</dbReference>
<feature type="region of interest" description="Disordered" evidence="1">
    <location>
        <begin position="1"/>
        <end position="43"/>
    </location>
</feature>